<evidence type="ECO:0000313" key="3">
    <source>
        <dbReference type="EMBL" id="WIT12261.1"/>
    </source>
</evidence>
<dbReference type="RefSeq" id="WP_285233354.1">
    <property type="nucleotide sequence ID" value="NZ_CP116346.1"/>
</dbReference>
<dbReference type="GO" id="GO:0003677">
    <property type="term" value="F:DNA binding"/>
    <property type="evidence" value="ECO:0007669"/>
    <property type="project" value="UniProtKB-KW"/>
</dbReference>
<organism evidence="3 4">
    <name type="scientific">Paucibacter sediminis</name>
    <dbReference type="NCBI Taxonomy" id="3019553"/>
    <lineage>
        <taxon>Bacteria</taxon>
        <taxon>Pseudomonadati</taxon>
        <taxon>Pseudomonadota</taxon>
        <taxon>Betaproteobacteria</taxon>
        <taxon>Burkholderiales</taxon>
        <taxon>Sphaerotilaceae</taxon>
        <taxon>Roseateles</taxon>
    </lineage>
</organism>
<dbReference type="CDD" id="cd00093">
    <property type="entry name" value="HTH_XRE"/>
    <property type="match status" value="1"/>
</dbReference>
<dbReference type="InterPro" id="IPR010982">
    <property type="entry name" value="Lambda_DNA-bd_dom_sf"/>
</dbReference>
<dbReference type="InterPro" id="IPR001387">
    <property type="entry name" value="Cro/C1-type_HTH"/>
</dbReference>
<dbReference type="AlphaFoldDB" id="A0AA95SQQ5"/>
<dbReference type="GO" id="GO:0003700">
    <property type="term" value="F:DNA-binding transcription factor activity"/>
    <property type="evidence" value="ECO:0007669"/>
    <property type="project" value="TreeGrafter"/>
</dbReference>
<accession>A0AA95SQQ5</accession>
<dbReference type="SUPFAM" id="SSF47413">
    <property type="entry name" value="lambda repressor-like DNA-binding domains"/>
    <property type="match status" value="1"/>
</dbReference>
<feature type="domain" description="HTH cro/C1-type" evidence="2">
    <location>
        <begin position="7"/>
        <end position="62"/>
    </location>
</feature>
<evidence type="ECO:0000259" key="2">
    <source>
        <dbReference type="PROSITE" id="PS50943"/>
    </source>
</evidence>
<gene>
    <name evidence="3" type="ORF">PFX98_01265</name>
</gene>
<dbReference type="KEGG" id="pais:PFX98_01265"/>
<dbReference type="PROSITE" id="PS50943">
    <property type="entry name" value="HTH_CROC1"/>
    <property type="match status" value="1"/>
</dbReference>
<sequence length="112" mass="12178">MSLGAKLAELRLRKGQSLQDVATAVGVSKTHIWQLEKGASGNPSMDLLKGLAANFAVPLTYLADADSEESLDDVEAHQFFRDFKSLSEDEQAVLKQTLDLFKKKRIQGDGGA</sequence>
<evidence type="ECO:0000313" key="4">
    <source>
        <dbReference type="Proteomes" id="UP001177769"/>
    </source>
</evidence>
<dbReference type="Pfam" id="PF13560">
    <property type="entry name" value="HTH_31"/>
    <property type="match status" value="1"/>
</dbReference>
<dbReference type="Proteomes" id="UP001177769">
    <property type="component" value="Chromosome"/>
</dbReference>
<dbReference type="InterPro" id="IPR050807">
    <property type="entry name" value="TransReg_Diox_bact_type"/>
</dbReference>
<dbReference type="Gene3D" id="1.10.260.40">
    <property type="entry name" value="lambda repressor-like DNA-binding domains"/>
    <property type="match status" value="1"/>
</dbReference>
<dbReference type="GO" id="GO:0005829">
    <property type="term" value="C:cytosol"/>
    <property type="evidence" value="ECO:0007669"/>
    <property type="project" value="TreeGrafter"/>
</dbReference>
<dbReference type="PANTHER" id="PTHR46797">
    <property type="entry name" value="HTH-TYPE TRANSCRIPTIONAL REGULATOR"/>
    <property type="match status" value="1"/>
</dbReference>
<dbReference type="PANTHER" id="PTHR46797:SF1">
    <property type="entry name" value="METHYLPHOSPHONATE SYNTHASE"/>
    <property type="match status" value="1"/>
</dbReference>
<keyword evidence="1" id="KW-0238">DNA-binding</keyword>
<keyword evidence="4" id="KW-1185">Reference proteome</keyword>
<protein>
    <submittedName>
        <fullName evidence="3">Helix-turn-helix domain-containing protein</fullName>
    </submittedName>
</protein>
<evidence type="ECO:0000256" key="1">
    <source>
        <dbReference type="ARBA" id="ARBA00023125"/>
    </source>
</evidence>
<reference evidence="3" key="1">
    <citation type="submission" date="2023-01" db="EMBL/GenBank/DDBJ databases">
        <title>Whole genome sequence of Paucibacter sp. S2-9 isolated from pond sediment.</title>
        <authorList>
            <person name="Jung J.Y."/>
        </authorList>
    </citation>
    <scope>NUCLEOTIDE SEQUENCE</scope>
    <source>
        <strain evidence="3">S2-9</strain>
    </source>
</reference>
<dbReference type="EMBL" id="CP116346">
    <property type="protein sequence ID" value="WIT12261.1"/>
    <property type="molecule type" value="Genomic_DNA"/>
</dbReference>
<dbReference type="SMART" id="SM00530">
    <property type="entry name" value="HTH_XRE"/>
    <property type="match status" value="1"/>
</dbReference>
<name>A0AA95SQQ5_9BURK</name>
<proteinExistence type="predicted"/>